<accession>A0A2M6R7X0</accession>
<organism evidence="2 3">
    <name type="scientific">Candidatus Berkelbacteria bacterium CG10_big_fil_rev_8_21_14_0_10_43_14</name>
    <dbReference type="NCBI Taxonomy" id="1974515"/>
    <lineage>
        <taxon>Bacteria</taxon>
        <taxon>Candidatus Berkelbacteria</taxon>
    </lineage>
</organism>
<reference evidence="3" key="1">
    <citation type="submission" date="2017-09" db="EMBL/GenBank/DDBJ databases">
        <title>Depth-based differentiation of microbial function through sediment-hosted aquifers and enrichment of novel symbionts in the deep terrestrial subsurface.</title>
        <authorList>
            <person name="Probst A.J."/>
            <person name="Ladd B."/>
            <person name="Jarett J.K."/>
            <person name="Geller-Mcgrath D.E."/>
            <person name="Sieber C.M.K."/>
            <person name="Emerson J.B."/>
            <person name="Anantharaman K."/>
            <person name="Thomas B.C."/>
            <person name="Malmstrom R."/>
            <person name="Stieglmeier M."/>
            <person name="Klingl A."/>
            <person name="Woyke T."/>
            <person name="Ryan C.M."/>
            <person name="Banfield J.F."/>
        </authorList>
    </citation>
    <scope>NUCLEOTIDE SEQUENCE [LARGE SCALE GENOMIC DNA]</scope>
</reference>
<comment type="caution">
    <text evidence="2">The sequence shown here is derived from an EMBL/GenBank/DDBJ whole genome shotgun (WGS) entry which is preliminary data.</text>
</comment>
<dbReference type="Proteomes" id="UP000231162">
    <property type="component" value="Unassembled WGS sequence"/>
</dbReference>
<dbReference type="Pfam" id="PF01402">
    <property type="entry name" value="RHH_1"/>
    <property type="match status" value="1"/>
</dbReference>
<evidence type="ECO:0000313" key="2">
    <source>
        <dbReference type="EMBL" id="PIS06649.1"/>
    </source>
</evidence>
<dbReference type="Gene3D" id="1.10.1220.10">
    <property type="entry name" value="Met repressor-like"/>
    <property type="match status" value="1"/>
</dbReference>
<evidence type="ECO:0000313" key="3">
    <source>
        <dbReference type="Proteomes" id="UP000231162"/>
    </source>
</evidence>
<feature type="domain" description="Ribbon-helix-helix protein CopG" evidence="1">
    <location>
        <begin position="6"/>
        <end position="42"/>
    </location>
</feature>
<dbReference type="InterPro" id="IPR002145">
    <property type="entry name" value="CopG"/>
</dbReference>
<proteinExistence type="predicted"/>
<dbReference type="AlphaFoldDB" id="A0A2M6R7X0"/>
<dbReference type="InterPro" id="IPR010985">
    <property type="entry name" value="Ribbon_hlx_hlx"/>
</dbReference>
<dbReference type="GO" id="GO:0006355">
    <property type="term" value="P:regulation of DNA-templated transcription"/>
    <property type="evidence" value="ECO:0007669"/>
    <property type="project" value="InterPro"/>
</dbReference>
<dbReference type="EMBL" id="PEZX01000044">
    <property type="protein sequence ID" value="PIS06649.1"/>
    <property type="molecule type" value="Genomic_DNA"/>
</dbReference>
<gene>
    <name evidence="2" type="ORF">COT79_03540</name>
</gene>
<dbReference type="InterPro" id="IPR013321">
    <property type="entry name" value="Arc_rbn_hlx_hlx"/>
</dbReference>
<dbReference type="CDD" id="cd22231">
    <property type="entry name" value="RHH_NikR_HicB-like"/>
    <property type="match status" value="1"/>
</dbReference>
<evidence type="ECO:0000259" key="1">
    <source>
        <dbReference type="Pfam" id="PF01402"/>
    </source>
</evidence>
<protein>
    <recommendedName>
        <fullName evidence="1">Ribbon-helix-helix protein CopG domain-containing protein</fullName>
    </recommendedName>
</protein>
<dbReference type="SUPFAM" id="SSF47598">
    <property type="entry name" value="Ribbon-helix-helix"/>
    <property type="match status" value="1"/>
</dbReference>
<name>A0A2M6R7X0_9BACT</name>
<sequence length="79" mass="9160">MKTQTFNISMPSGLVKQLDNQAKQELTSRSELTRKAIARYLNSQSNWDKIFAYGEKQAKKLGIKEKDIDRLVSEYRHGK</sequence>